<dbReference type="AlphaFoldDB" id="A0A1K1R9C9"/>
<proteinExistence type="predicted"/>
<organism evidence="2 3">
    <name type="scientific">Cellulophaga fucicola</name>
    <dbReference type="NCBI Taxonomy" id="76595"/>
    <lineage>
        <taxon>Bacteria</taxon>
        <taxon>Pseudomonadati</taxon>
        <taxon>Bacteroidota</taxon>
        <taxon>Flavobacteriia</taxon>
        <taxon>Flavobacteriales</taxon>
        <taxon>Flavobacteriaceae</taxon>
        <taxon>Cellulophaga</taxon>
    </lineage>
</organism>
<dbReference type="Gene3D" id="3.10.450.50">
    <property type="match status" value="1"/>
</dbReference>
<dbReference type="OrthoDB" id="391735at2"/>
<dbReference type="Proteomes" id="UP000183257">
    <property type="component" value="Unassembled WGS sequence"/>
</dbReference>
<reference evidence="3" key="1">
    <citation type="submission" date="2016-11" db="EMBL/GenBank/DDBJ databases">
        <authorList>
            <person name="Varghese N."/>
            <person name="Submissions S."/>
        </authorList>
    </citation>
    <scope>NUCLEOTIDE SEQUENCE [LARGE SCALE GENOMIC DNA]</scope>
    <source>
        <strain evidence="3">DSM 24786</strain>
    </source>
</reference>
<keyword evidence="3" id="KW-1185">Reference proteome</keyword>
<sequence>MTNQELIEKFYTSFSNADADGMISCYHDDIVFTDPAFGTLQGDKAKAMWKMLLSRSNAESTITFTDTEATENKGSAKWQAKYAYGPKKRNVVNNVTASFSFLDGKIITHTDNFNLWNWSKQALGTSGYLLGWSSFLKSKIQSKTNNLLNTFISSSKSTESK</sequence>
<name>A0A1K1R9C9_9FLAO</name>
<evidence type="ECO:0000313" key="2">
    <source>
        <dbReference type="EMBL" id="SFW68645.1"/>
    </source>
</evidence>
<evidence type="ECO:0000313" key="3">
    <source>
        <dbReference type="Proteomes" id="UP000183257"/>
    </source>
</evidence>
<gene>
    <name evidence="2" type="ORF">SAMN05660313_03419</name>
</gene>
<dbReference type="InterPro" id="IPR037401">
    <property type="entry name" value="SnoaL-like"/>
</dbReference>
<feature type="domain" description="SnoaL-like" evidence="1">
    <location>
        <begin position="7"/>
        <end position="109"/>
    </location>
</feature>
<keyword evidence="2" id="KW-0413">Isomerase</keyword>
<dbReference type="GO" id="GO:0016853">
    <property type="term" value="F:isomerase activity"/>
    <property type="evidence" value="ECO:0007669"/>
    <property type="project" value="UniProtKB-KW"/>
</dbReference>
<dbReference type="RefSeq" id="WP_072305030.1">
    <property type="nucleotide sequence ID" value="NZ_FPIY01000009.1"/>
</dbReference>
<dbReference type="InterPro" id="IPR032710">
    <property type="entry name" value="NTF2-like_dom_sf"/>
</dbReference>
<evidence type="ECO:0000259" key="1">
    <source>
        <dbReference type="Pfam" id="PF12680"/>
    </source>
</evidence>
<protein>
    <submittedName>
        <fullName evidence="2">Ketosteroid isomerase-related protein</fullName>
    </submittedName>
</protein>
<dbReference type="STRING" id="76595.SAMN05660313_03419"/>
<accession>A0A1K1R9C9</accession>
<dbReference type="SUPFAM" id="SSF54427">
    <property type="entry name" value="NTF2-like"/>
    <property type="match status" value="1"/>
</dbReference>
<dbReference type="Pfam" id="PF12680">
    <property type="entry name" value="SnoaL_2"/>
    <property type="match status" value="1"/>
</dbReference>
<dbReference type="EMBL" id="FPIY01000009">
    <property type="protein sequence ID" value="SFW68645.1"/>
    <property type="molecule type" value="Genomic_DNA"/>
</dbReference>